<keyword evidence="3" id="KW-1185">Reference proteome</keyword>
<evidence type="ECO:0000313" key="3">
    <source>
        <dbReference type="Proteomes" id="UP001153709"/>
    </source>
</evidence>
<feature type="region of interest" description="Disordered" evidence="1">
    <location>
        <begin position="1"/>
        <end position="21"/>
    </location>
</feature>
<proteinExistence type="predicted"/>
<name>A0A9N9X732_DIABA</name>
<feature type="compositionally biased region" description="Basic and acidic residues" evidence="1">
    <location>
        <begin position="10"/>
        <end position="21"/>
    </location>
</feature>
<sequence>MDSDDYSTEDFTRKRENDPEDKKCDILNVLTIKIRELQEEQREYRNEMHKHKDKNENQKQKNRETKQKVEELKNKIDRTK</sequence>
<feature type="compositionally biased region" description="Basic and acidic residues" evidence="1">
    <location>
        <begin position="53"/>
        <end position="80"/>
    </location>
</feature>
<feature type="region of interest" description="Disordered" evidence="1">
    <location>
        <begin position="41"/>
        <end position="80"/>
    </location>
</feature>
<protein>
    <submittedName>
        <fullName evidence="2">Uncharacterized protein</fullName>
    </submittedName>
</protein>
<evidence type="ECO:0000313" key="2">
    <source>
        <dbReference type="EMBL" id="CAG9827425.1"/>
    </source>
</evidence>
<accession>A0A9N9X732</accession>
<gene>
    <name evidence="2" type="ORF">DIABBA_LOCUS1419</name>
</gene>
<reference evidence="2" key="1">
    <citation type="submission" date="2022-01" db="EMBL/GenBank/DDBJ databases">
        <authorList>
            <person name="King R."/>
        </authorList>
    </citation>
    <scope>NUCLEOTIDE SEQUENCE</scope>
</reference>
<dbReference type="EMBL" id="OU898276">
    <property type="protein sequence ID" value="CAG9827425.1"/>
    <property type="molecule type" value="Genomic_DNA"/>
</dbReference>
<dbReference type="Proteomes" id="UP001153709">
    <property type="component" value="Chromosome 1"/>
</dbReference>
<organism evidence="2 3">
    <name type="scientific">Diabrotica balteata</name>
    <name type="common">Banded cucumber beetle</name>
    <dbReference type="NCBI Taxonomy" id="107213"/>
    <lineage>
        <taxon>Eukaryota</taxon>
        <taxon>Metazoa</taxon>
        <taxon>Ecdysozoa</taxon>
        <taxon>Arthropoda</taxon>
        <taxon>Hexapoda</taxon>
        <taxon>Insecta</taxon>
        <taxon>Pterygota</taxon>
        <taxon>Neoptera</taxon>
        <taxon>Endopterygota</taxon>
        <taxon>Coleoptera</taxon>
        <taxon>Polyphaga</taxon>
        <taxon>Cucujiformia</taxon>
        <taxon>Chrysomeloidea</taxon>
        <taxon>Chrysomelidae</taxon>
        <taxon>Galerucinae</taxon>
        <taxon>Diabroticina</taxon>
        <taxon>Diabroticites</taxon>
        <taxon>Diabrotica</taxon>
    </lineage>
</organism>
<evidence type="ECO:0000256" key="1">
    <source>
        <dbReference type="SAM" id="MobiDB-lite"/>
    </source>
</evidence>
<dbReference type="AlphaFoldDB" id="A0A9N9X732"/>